<sequence length="159" mass="17087">MKMLTQRYVEDVAVGTALGPIEFGPVTTRHLVQWAAAANDFYEIHYDKAYALAQGLPDVVVHGPLKLALMGRLLMGWVGPQGWIRRLTCRYLGFDVPGTVLRCTGTVTAVRPESGEVDVELELTNSDGARTAAGTATVRLPRRGQGGRAPVPGDDSDAP</sequence>
<dbReference type="SUPFAM" id="SSF54637">
    <property type="entry name" value="Thioesterase/thiol ester dehydrase-isomerase"/>
    <property type="match status" value="1"/>
</dbReference>
<dbReference type="Pfam" id="PF01575">
    <property type="entry name" value="MaoC_dehydratas"/>
    <property type="match status" value="1"/>
</dbReference>
<name>A0AA35G5M3_9FIRM</name>
<evidence type="ECO:0000256" key="1">
    <source>
        <dbReference type="SAM" id="MobiDB-lite"/>
    </source>
</evidence>
<organism evidence="3 4">
    <name type="scientific">Caldinitratiruptor microaerophilus</name>
    <dbReference type="NCBI Taxonomy" id="671077"/>
    <lineage>
        <taxon>Bacteria</taxon>
        <taxon>Bacillati</taxon>
        <taxon>Bacillota</taxon>
        <taxon>Clostridia</taxon>
        <taxon>Eubacteriales</taxon>
        <taxon>Symbiobacteriaceae</taxon>
        <taxon>Caldinitratiruptor</taxon>
    </lineage>
</organism>
<dbReference type="EMBL" id="AP025628">
    <property type="protein sequence ID" value="BDG59716.1"/>
    <property type="molecule type" value="Genomic_DNA"/>
</dbReference>
<keyword evidence="4" id="KW-1185">Reference proteome</keyword>
<dbReference type="KEGG" id="cmic:caldi_08060"/>
<evidence type="ECO:0000313" key="4">
    <source>
        <dbReference type="Proteomes" id="UP001163687"/>
    </source>
</evidence>
<proteinExistence type="predicted"/>
<protein>
    <recommendedName>
        <fullName evidence="2">MaoC-like domain-containing protein</fullName>
    </recommendedName>
</protein>
<evidence type="ECO:0000259" key="2">
    <source>
        <dbReference type="Pfam" id="PF01575"/>
    </source>
</evidence>
<accession>A0AA35G5M3</accession>
<gene>
    <name evidence="3" type="ORF">caldi_08060</name>
</gene>
<dbReference type="InterPro" id="IPR029069">
    <property type="entry name" value="HotDog_dom_sf"/>
</dbReference>
<feature type="region of interest" description="Disordered" evidence="1">
    <location>
        <begin position="130"/>
        <end position="159"/>
    </location>
</feature>
<dbReference type="Gene3D" id="3.10.129.10">
    <property type="entry name" value="Hotdog Thioesterase"/>
    <property type="match status" value="1"/>
</dbReference>
<evidence type="ECO:0000313" key="3">
    <source>
        <dbReference type="EMBL" id="BDG59716.1"/>
    </source>
</evidence>
<dbReference type="AlphaFoldDB" id="A0AA35G5M3"/>
<dbReference type="Proteomes" id="UP001163687">
    <property type="component" value="Chromosome"/>
</dbReference>
<reference evidence="3" key="1">
    <citation type="submission" date="2022-03" db="EMBL/GenBank/DDBJ databases">
        <title>Complete genome sequence of Caldinitratiruptor microaerophilus.</title>
        <authorList>
            <person name="Mukaiyama R."/>
            <person name="Nishiyama T."/>
            <person name="Ueda K."/>
        </authorList>
    </citation>
    <scope>NUCLEOTIDE SEQUENCE</scope>
    <source>
        <strain evidence="3">JCM 16183</strain>
    </source>
</reference>
<feature type="domain" description="MaoC-like" evidence="2">
    <location>
        <begin position="25"/>
        <end position="121"/>
    </location>
</feature>
<dbReference type="InterPro" id="IPR002539">
    <property type="entry name" value="MaoC-like_dom"/>
</dbReference>